<name>A0ACA9M1T6_9GLOM</name>
<sequence>ITHSRICISSLEDPRLNTLKEIKRWFIQGDKQKKEPSQWFSAQCQFDLILSINGFLGIVEYILTNWPGAIIQPRRVSQDMLEGLFGTIREMGGDSSTQTVQSYGYAINKLTITMQMTSEIQSLNYGSADSSGMHSDLKRSRQIFQELLNDDLVMGRIWLPLSSNNENVRTENATINCLQFERVQLIESLLYKDGVEDFLVTLSKNIRQIALDSVPLKKNTQWLTTWSTNLESRLNNYKCAGNWLNDFQLLVLDNISVETQRLVGYMMLEKMIRITFKQAHIGQYHSQLIPNYTESWIVPEKIVNLEPAEASKFQYIVGWTIYKLTKSDALTLAHKEFAKIKLCLNVLSSEHVEYIYDTRSKTTTIIPGTNFTQFMYYLESLILQLFEKHIEYGPNILIYINNNLLGNQPLKEQFNGLLQIAYKLQYEDQELPSELIRGDIQLTKETEDYLLTCLINVYMRSRQRSWRRFMEYIPEKGSSSLRENVKAMNADLKKNATEEDKLKKKCVTFKKGMLPEDLDLALCQLKIWARDNGAKSAFEKAFTLPDLKTLIQAFQNEPVKIKGKKKSVLIDLLFNHLQNSSEFNEETKKKGLLWSQRDNKYVGYIDFDDENAELEVFGEQCLYDIQGSNDMKNHAECNYDNEKECERVLATQVHQIVWHSISHPFNFPIAYFGVETINAHTLNTIIFHLAAKLECVAIHTYGSICDRADENRRHIKSFDWFAMTWKVNDKVEVLLSNKPGKKSYQPAQIISFNVERTKFLIQLSGSTQTYYNVLRSSLRPPMPTKIIWNINDPCEVRSIINNEWYLGKVLTEISVDNSLNIEVMIESNGKIVPFIWKSLYCDIRPVYDENEHWVSHLAINPVTGKTWFFLNDSTHVFKKLRNNVSKSHTSNDENKSVREIMFDGWEISWRHFRGQNESRPWEHTLSFDVEKAMANIPELSCISQGTRLFIHYARMYRDITHSRICISSLEDPRLNTLKEIKRWFIQGDKQKKEPSQWFSAQCQFDLILSINGFLGIVEYILTNWPGAIIQPRRVSQDMLEGLFGTIREMGGDSSTQTVQSYGYAINKLTITMQMTSEIQSLNYGSADSSGMHSDLKRSRQIFQELLNDDLVMGRIWLPLSSNNENVRTENATINCLQFERVQLIESLLYKDGVEDFLVTLSKNIRQIALDSVPLKKNTQWLTTWSTNLESRLNNYKCAGNWLNDFQLLVLDNISVETQRLVGYMMLEKMIRITFKQAHIGQYHSQLIPNYTESWIVPEKIVNLEPAEASKFQYIVGWTIYKLTKSDALTLAHKEFAKIKLCLNVLSSEHVEYIYDTRSKTTTIIPGTNFTQFMYYLESLILQLFEKHIEYGPNILIYINNNLLGNQPLKEQFNGLLQIAYKLQYEDQELPSELIRGDIQLTKETEDYLLTCLINVYMRSRQRSWRRFMEYIPEKGSSSLRENVKAMNADLKKNATEEDKLKKKCVTFKKGMLPEDLDLALCQLKIWARDNGAKSAFEKAFTLPDLKTLIQAFQNEPVKIKGKKKSVLIDLLFNHLQNSSEFNEETKKKGRLFT</sequence>
<proteinExistence type="predicted"/>
<reference evidence="1" key="1">
    <citation type="submission" date="2021-06" db="EMBL/GenBank/DDBJ databases">
        <authorList>
            <person name="Kallberg Y."/>
            <person name="Tangrot J."/>
            <person name="Rosling A."/>
        </authorList>
    </citation>
    <scope>NUCLEOTIDE SEQUENCE</scope>
    <source>
        <strain evidence="1">28 12/20/2015</strain>
    </source>
</reference>
<comment type="caution">
    <text evidence="1">The sequence shown here is derived from an EMBL/GenBank/DDBJ whole genome shotgun (WGS) entry which is preliminary data.</text>
</comment>
<dbReference type="EMBL" id="CAJVPW010006111">
    <property type="protein sequence ID" value="CAG8564820.1"/>
    <property type="molecule type" value="Genomic_DNA"/>
</dbReference>
<feature type="non-terminal residue" evidence="1">
    <location>
        <position position="1"/>
    </location>
</feature>
<gene>
    <name evidence="1" type="ORF">SPELUC_LOCUS5755</name>
</gene>
<organism evidence="1 2">
    <name type="scientific">Cetraspora pellucida</name>
    <dbReference type="NCBI Taxonomy" id="1433469"/>
    <lineage>
        <taxon>Eukaryota</taxon>
        <taxon>Fungi</taxon>
        <taxon>Fungi incertae sedis</taxon>
        <taxon>Mucoromycota</taxon>
        <taxon>Glomeromycotina</taxon>
        <taxon>Glomeromycetes</taxon>
        <taxon>Diversisporales</taxon>
        <taxon>Gigasporaceae</taxon>
        <taxon>Cetraspora</taxon>
    </lineage>
</organism>
<evidence type="ECO:0000313" key="1">
    <source>
        <dbReference type="EMBL" id="CAG8564820.1"/>
    </source>
</evidence>
<keyword evidence="2" id="KW-1185">Reference proteome</keyword>
<accession>A0ACA9M1T6</accession>
<dbReference type="Proteomes" id="UP000789366">
    <property type="component" value="Unassembled WGS sequence"/>
</dbReference>
<evidence type="ECO:0000313" key="2">
    <source>
        <dbReference type="Proteomes" id="UP000789366"/>
    </source>
</evidence>
<protein>
    <submittedName>
        <fullName evidence="1">7561_t:CDS:1</fullName>
    </submittedName>
</protein>